<accession>A0A852ZD08</accession>
<reference evidence="2 3" key="1">
    <citation type="submission" date="2020-07" db="EMBL/GenBank/DDBJ databases">
        <title>Genomic Encyclopedia of Type Strains, Phase III (KMG-III): the genomes of soil and plant-associated and newly described type strains.</title>
        <authorList>
            <person name="Whitman W."/>
        </authorList>
    </citation>
    <scope>NUCLEOTIDE SEQUENCE [LARGE SCALE GENOMIC DNA]</scope>
    <source>
        <strain evidence="2 3">CECT 8576</strain>
    </source>
</reference>
<sequence>MRLVVSSALLGVLSAFFGWAMYWAVSSYQEVTYQMPGTVTTLTFGIGPRGDEAEDPAVVADELRDFVTEHSLALVIASDGERAPQFLVADPEGVVPWYSPAHSNDGEPPEENRGAYVFEGTYSQQQWQRGESPALVPEGVEVVGAMPSPEGAGDLQFARPLGNYRLPPGEYVVNTDDPGELAELRGIVNRAGFGDHSAKSMPLGQYLTTDPLVGVTGGLLGAGLLAAVLCWTLGVRDRAAEFVVRARHGATHARLVRQVWPRGLPFQVLGVVSGVALSGVLIALVGLQPLTRIECLVLGAGAAGGLLLAAVAWLLATALGTRTRNEVDRAG</sequence>
<evidence type="ECO:0008006" key="4">
    <source>
        <dbReference type="Google" id="ProtNLM"/>
    </source>
</evidence>
<organism evidence="2 3">
    <name type="scientific">Actinopolyspora biskrensis</name>
    <dbReference type="NCBI Taxonomy" id="1470178"/>
    <lineage>
        <taxon>Bacteria</taxon>
        <taxon>Bacillati</taxon>
        <taxon>Actinomycetota</taxon>
        <taxon>Actinomycetes</taxon>
        <taxon>Actinopolysporales</taxon>
        <taxon>Actinopolysporaceae</taxon>
        <taxon>Actinopolyspora</taxon>
    </lineage>
</organism>
<comment type="caution">
    <text evidence="2">The sequence shown here is derived from an EMBL/GenBank/DDBJ whole genome shotgun (WGS) entry which is preliminary data.</text>
</comment>
<protein>
    <recommendedName>
        <fullName evidence="4">FtsX-like permease family protein</fullName>
    </recommendedName>
</protein>
<keyword evidence="3" id="KW-1185">Reference proteome</keyword>
<name>A0A852ZD08_9ACTN</name>
<gene>
    <name evidence="2" type="ORF">FHR84_003953</name>
</gene>
<dbReference type="Proteomes" id="UP000548304">
    <property type="component" value="Unassembled WGS sequence"/>
</dbReference>
<keyword evidence="1" id="KW-0812">Transmembrane</keyword>
<evidence type="ECO:0000256" key="1">
    <source>
        <dbReference type="SAM" id="Phobius"/>
    </source>
</evidence>
<keyword evidence="1" id="KW-1133">Transmembrane helix</keyword>
<dbReference type="EMBL" id="JACBYW010000008">
    <property type="protein sequence ID" value="NYH80587.1"/>
    <property type="molecule type" value="Genomic_DNA"/>
</dbReference>
<feature type="transmembrane region" description="Helical" evidence="1">
    <location>
        <begin position="212"/>
        <end position="235"/>
    </location>
</feature>
<dbReference type="AlphaFoldDB" id="A0A852ZD08"/>
<evidence type="ECO:0000313" key="2">
    <source>
        <dbReference type="EMBL" id="NYH80587.1"/>
    </source>
</evidence>
<evidence type="ECO:0000313" key="3">
    <source>
        <dbReference type="Proteomes" id="UP000548304"/>
    </source>
</evidence>
<proteinExistence type="predicted"/>
<keyword evidence="1" id="KW-0472">Membrane</keyword>
<feature type="transmembrane region" description="Helical" evidence="1">
    <location>
        <begin position="297"/>
        <end position="319"/>
    </location>
</feature>
<feature type="transmembrane region" description="Helical" evidence="1">
    <location>
        <begin position="264"/>
        <end position="285"/>
    </location>
</feature>